<feature type="transmembrane region" description="Helical" evidence="1">
    <location>
        <begin position="31"/>
        <end position="48"/>
    </location>
</feature>
<keyword evidence="1" id="KW-0812">Transmembrane</keyword>
<dbReference type="EMBL" id="AY228468">
    <property type="protein sequence ID" value="AAO74038.1"/>
    <property type="molecule type" value="Genomic_DNA"/>
</dbReference>
<keyword evidence="1" id="KW-0472">Membrane</keyword>
<keyword evidence="2" id="KW-0934">Plastid</keyword>
<reference evidence="2" key="1">
    <citation type="submission" date="2007-04" db="EMBL/GenBank/DDBJ databases">
        <authorList>
            <person name="Noh E.W."/>
            <person name="Lee J.S."/>
            <person name="Choi Y.I."/>
            <person name="Han M.S."/>
            <person name="Yi Y.S."/>
            <person name="Han S.U."/>
        </authorList>
    </citation>
    <scope>NUCLEOTIDE SEQUENCE</scope>
</reference>
<sequence length="54" mass="6521">MACSGTTKARSDSFHLVGINCMIFFPDKYQFYFNLLLFIYYLFLYYFIKIVYCS</sequence>
<dbReference type="GeneID" id="5048443"/>
<dbReference type="RefSeq" id="NP_817190.1">
    <property type="nucleotide sequence ID" value="NC_004677.2"/>
</dbReference>
<name>Q85X27_PINKO</name>
<keyword evidence="2" id="KW-0150">Chloroplast</keyword>
<accession>Q85X27</accession>
<dbReference type="AlphaFoldDB" id="Q85X27"/>
<evidence type="ECO:0000256" key="1">
    <source>
        <dbReference type="SAM" id="Phobius"/>
    </source>
</evidence>
<organism evidence="2">
    <name type="scientific">Pinus koraiensis</name>
    <name type="common">Korean pine</name>
    <dbReference type="NCBI Taxonomy" id="88728"/>
    <lineage>
        <taxon>Eukaryota</taxon>
        <taxon>Viridiplantae</taxon>
        <taxon>Streptophyta</taxon>
        <taxon>Embryophyta</taxon>
        <taxon>Tracheophyta</taxon>
        <taxon>Spermatophyta</taxon>
        <taxon>Pinopsida</taxon>
        <taxon>Pinidae</taxon>
        <taxon>Conifers I</taxon>
        <taxon>Pinales</taxon>
        <taxon>Pinaceae</taxon>
        <taxon>Pinus</taxon>
        <taxon>Pinus subgen. Strobus</taxon>
    </lineage>
</organism>
<proteinExistence type="predicted"/>
<protein>
    <submittedName>
        <fullName evidence="2">ORF54b</fullName>
    </submittedName>
</protein>
<keyword evidence="1" id="KW-1133">Transmembrane helix</keyword>
<geneLocation type="chloroplast" evidence="2"/>
<evidence type="ECO:0000313" key="2">
    <source>
        <dbReference type="EMBL" id="AAO74038.1"/>
    </source>
</evidence>